<organism evidence="5 6">
    <name type="scientific">Prorocentrum cordatum</name>
    <dbReference type="NCBI Taxonomy" id="2364126"/>
    <lineage>
        <taxon>Eukaryota</taxon>
        <taxon>Sar</taxon>
        <taxon>Alveolata</taxon>
        <taxon>Dinophyceae</taxon>
        <taxon>Prorocentrales</taxon>
        <taxon>Prorocentraceae</taxon>
        <taxon>Prorocentrum</taxon>
    </lineage>
</organism>
<dbReference type="InterPro" id="IPR019819">
    <property type="entry name" value="Carboxylesterase_B_CS"/>
</dbReference>
<dbReference type="PANTHER" id="PTHR11559">
    <property type="entry name" value="CARBOXYLESTERASE"/>
    <property type="match status" value="1"/>
</dbReference>
<name>A0ABN9PKD7_9DINO</name>
<dbReference type="Pfam" id="PF00135">
    <property type="entry name" value="COesterase"/>
    <property type="match status" value="1"/>
</dbReference>
<dbReference type="InterPro" id="IPR029058">
    <property type="entry name" value="AB_hydrolase_fold"/>
</dbReference>
<dbReference type="PROSITE" id="PS00941">
    <property type="entry name" value="CARBOXYLESTERASE_B_2"/>
    <property type="match status" value="1"/>
</dbReference>
<accession>A0ABN9PKD7</accession>
<dbReference type="PROSITE" id="PS00122">
    <property type="entry name" value="CARBOXYLESTERASE_B_1"/>
    <property type="match status" value="1"/>
</dbReference>
<evidence type="ECO:0000256" key="3">
    <source>
        <dbReference type="RuleBase" id="RU361235"/>
    </source>
</evidence>
<dbReference type="Gene3D" id="3.40.50.1820">
    <property type="entry name" value="alpha/beta hydrolase"/>
    <property type="match status" value="1"/>
</dbReference>
<dbReference type="InterPro" id="IPR002018">
    <property type="entry name" value="CarbesteraseB"/>
</dbReference>
<gene>
    <name evidence="5" type="ORF">PCOR1329_LOCUS3764</name>
</gene>
<dbReference type="SUPFAM" id="SSF53474">
    <property type="entry name" value="alpha/beta-Hydrolases"/>
    <property type="match status" value="1"/>
</dbReference>
<keyword evidence="2 3" id="KW-0378">Hydrolase</keyword>
<sequence length="512" mass="56696">MGRLLGIQEGGVHVFRGIPFAAAPVGEGRWRPPQPARPWAPGTLDASRYGHSCMQEDVPYASASSSEDCLYLNVYAPPWLHGSTGLPCMIWVHGGGFVLGAASDGYYHATDLVKFYMASGQPAVVITTNYRLGIFGFLGGDQLRQRDPESGSTGNYGLQDQRAAFKWVQDHIAAFGGDPKRVMVFGESAGAASISCHLAMPRSWGLFSSVAMESGAFAIWAANPGEVAEDVYQQVLRNTSCSNASCLVSLSTQEVIAAMGPDVVDYFFSRHAPTIDGVELVAHPMELARAHRLSSVPVLLGGNRDEGFMFTALPMRSDKEQLFDYIENEQGFARYLPREYVEATISKYLRTEVHPQIPDVSHEFWVAERILGDTTMTCAMTLASHLLETGGNRVYRYIYSHEASQRPLPFVEHFDEVQFVFAHTSHMNNEERELSQQIASYWYRHAAYGSPDCKTAHGPELVSWPESSVGYLQLDVARRGGIRVVTSPWRVWQCDFSRKLTDAVLKVLEPAH</sequence>
<protein>
    <recommendedName>
        <fullName evidence="3">Carboxylic ester hydrolase</fullName>
        <ecNumber evidence="3">3.1.1.-</ecNumber>
    </recommendedName>
</protein>
<evidence type="ECO:0000256" key="1">
    <source>
        <dbReference type="ARBA" id="ARBA00005964"/>
    </source>
</evidence>
<feature type="domain" description="Carboxylesterase type B" evidence="4">
    <location>
        <begin position="2"/>
        <end position="466"/>
    </location>
</feature>
<dbReference type="EMBL" id="CAUYUJ010000974">
    <property type="protein sequence ID" value="CAK0793468.1"/>
    <property type="molecule type" value="Genomic_DNA"/>
</dbReference>
<dbReference type="Proteomes" id="UP001189429">
    <property type="component" value="Unassembled WGS sequence"/>
</dbReference>
<evidence type="ECO:0000313" key="6">
    <source>
        <dbReference type="Proteomes" id="UP001189429"/>
    </source>
</evidence>
<evidence type="ECO:0000256" key="2">
    <source>
        <dbReference type="ARBA" id="ARBA00022801"/>
    </source>
</evidence>
<evidence type="ECO:0000259" key="4">
    <source>
        <dbReference type="Pfam" id="PF00135"/>
    </source>
</evidence>
<dbReference type="EC" id="3.1.1.-" evidence="3"/>
<dbReference type="InterPro" id="IPR019826">
    <property type="entry name" value="Carboxylesterase_B_AS"/>
</dbReference>
<comment type="caution">
    <text evidence="5">The sequence shown here is derived from an EMBL/GenBank/DDBJ whole genome shotgun (WGS) entry which is preliminary data.</text>
</comment>
<comment type="similarity">
    <text evidence="1 3">Belongs to the type-B carboxylesterase/lipase family.</text>
</comment>
<reference evidence="5" key="1">
    <citation type="submission" date="2023-10" db="EMBL/GenBank/DDBJ databases">
        <authorList>
            <person name="Chen Y."/>
            <person name="Shah S."/>
            <person name="Dougan E. K."/>
            <person name="Thang M."/>
            <person name="Chan C."/>
        </authorList>
    </citation>
    <scope>NUCLEOTIDE SEQUENCE [LARGE SCALE GENOMIC DNA]</scope>
</reference>
<proteinExistence type="inferred from homology"/>
<dbReference type="InterPro" id="IPR050309">
    <property type="entry name" value="Type-B_Carboxylest/Lipase"/>
</dbReference>
<evidence type="ECO:0000313" key="5">
    <source>
        <dbReference type="EMBL" id="CAK0793468.1"/>
    </source>
</evidence>
<keyword evidence="6" id="KW-1185">Reference proteome</keyword>